<name>A0A7U1HSK2_ECOLX</name>
<keyword evidence="1" id="KW-0614">Plasmid</keyword>
<sequence>MLPLFKAFCFFCILLLGSVLIRGNNNLISPVVRQEFFLSKKTTPSFYQKIDACFSNVNLDFTYKSVDYSASTILQYIRRLIRKLITYECDYLFR</sequence>
<accession>A0A7U1HSK2</accession>
<proteinExistence type="predicted"/>
<dbReference type="EMBL" id="MW390546">
    <property type="protein sequence ID" value="QQZ48063.1"/>
    <property type="molecule type" value="Genomic_DNA"/>
</dbReference>
<organism evidence="1">
    <name type="scientific">Escherichia coli</name>
    <dbReference type="NCBI Taxonomy" id="562"/>
    <lineage>
        <taxon>Bacteria</taxon>
        <taxon>Pseudomonadati</taxon>
        <taxon>Pseudomonadota</taxon>
        <taxon>Gammaproteobacteria</taxon>
        <taxon>Enterobacterales</taxon>
        <taxon>Enterobacteriaceae</taxon>
        <taxon>Escherichia</taxon>
    </lineage>
</organism>
<geneLocation type="plasmid" evidence="1">
    <name>pESBL3310-IncF</name>
</geneLocation>
<evidence type="ECO:0000313" key="1">
    <source>
        <dbReference type="EMBL" id="QQZ48063.1"/>
    </source>
</evidence>
<dbReference type="AlphaFoldDB" id="A0A7U1HSK2"/>
<reference evidence="1" key="1">
    <citation type="journal article" date="2021" name="Sci. Rep.">
        <title>Antibiotic resistance plasmid composition and architecture in Escherichia coli isolates from meat.</title>
        <authorList>
            <person name="Darphorn T.S."/>
            <person name="Bel K."/>
            <person name="Koenders-van Sint Anneland B.B."/>
            <person name="Brul S."/>
            <person name="Ter Kuile B.H."/>
        </authorList>
    </citation>
    <scope>NUCLEOTIDE SEQUENCE</scope>
    <source>
        <strain evidence="1">ESBL3310</strain>
    </source>
</reference>
<protein>
    <submittedName>
        <fullName evidence="1">Uncharacterized protein</fullName>
    </submittedName>
</protein>